<dbReference type="Gene3D" id="2.60.40.10">
    <property type="entry name" value="Immunoglobulins"/>
    <property type="match status" value="2"/>
</dbReference>
<dbReference type="InterPro" id="IPR044016">
    <property type="entry name" value="Big_13"/>
</dbReference>
<name>A0A379ADB9_ENTAG</name>
<dbReference type="NCBIfam" id="NF033510">
    <property type="entry name" value="Ca_tandemer"/>
    <property type="match status" value="2"/>
</dbReference>
<reference evidence="2 3" key="1">
    <citation type="submission" date="2018-06" db="EMBL/GenBank/DDBJ databases">
        <authorList>
            <consortium name="Pathogen Informatics"/>
            <person name="Doyle S."/>
        </authorList>
    </citation>
    <scope>NUCLEOTIDE SEQUENCE [LARGE SCALE GENOMIC DNA]</scope>
    <source>
        <strain evidence="2 3">NCTC9381</strain>
    </source>
</reference>
<dbReference type="EMBL" id="UGSO01000001">
    <property type="protein sequence ID" value="SUB15816.1"/>
    <property type="molecule type" value="Genomic_DNA"/>
</dbReference>
<feature type="domain" description="Bacterial Ig-like" evidence="1">
    <location>
        <begin position="2"/>
        <end position="59"/>
    </location>
</feature>
<dbReference type="InterPro" id="IPR013783">
    <property type="entry name" value="Ig-like_fold"/>
</dbReference>
<evidence type="ECO:0000313" key="3">
    <source>
        <dbReference type="Proteomes" id="UP000254640"/>
    </source>
</evidence>
<protein>
    <recommendedName>
        <fullName evidence="1">Bacterial Ig-like domain-containing protein</fullName>
    </recommendedName>
</protein>
<proteinExistence type="predicted"/>
<accession>A0A379ADB9</accession>
<keyword evidence="3" id="KW-1185">Reference proteome</keyword>
<gene>
    <name evidence="2" type="ORF">NCTC9381_01710</name>
</gene>
<sequence>MTVELNGKSYTAIVDENSNWSASVPVADLGTLTNQTYPVTVTVTDPAGNISTQNTELRVATAVPALTLNDLSDDGVINVSDAQQPLIVSGTGDEGDIIRVTLNNVAYSARGGAGWQLECHRSGIRPGKCAQRYPTGIGSGDRRRW</sequence>
<dbReference type="Proteomes" id="UP000254640">
    <property type="component" value="Unassembled WGS sequence"/>
</dbReference>
<evidence type="ECO:0000259" key="1">
    <source>
        <dbReference type="Pfam" id="PF19077"/>
    </source>
</evidence>
<organism evidence="2 3">
    <name type="scientific">Enterobacter agglomerans</name>
    <name type="common">Erwinia herbicola</name>
    <name type="synonym">Pantoea agglomerans</name>
    <dbReference type="NCBI Taxonomy" id="549"/>
    <lineage>
        <taxon>Bacteria</taxon>
        <taxon>Pseudomonadati</taxon>
        <taxon>Pseudomonadota</taxon>
        <taxon>Gammaproteobacteria</taxon>
        <taxon>Enterobacterales</taxon>
        <taxon>Erwiniaceae</taxon>
        <taxon>Pantoea</taxon>
        <taxon>Pantoea agglomerans group</taxon>
    </lineage>
</organism>
<evidence type="ECO:0000313" key="2">
    <source>
        <dbReference type="EMBL" id="SUB15816.1"/>
    </source>
</evidence>
<dbReference type="AlphaFoldDB" id="A0A379ADB9"/>
<dbReference type="Pfam" id="PF19077">
    <property type="entry name" value="Big_13"/>
    <property type="match status" value="1"/>
</dbReference>